<evidence type="ECO:0000313" key="2">
    <source>
        <dbReference type="Proteomes" id="UP000507470"/>
    </source>
</evidence>
<dbReference type="AlphaFoldDB" id="A0A6J8A4Z4"/>
<name>A0A6J8A4Z4_MYTCO</name>
<dbReference type="OrthoDB" id="10049726at2759"/>
<evidence type="ECO:0000313" key="1">
    <source>
        <dbReference type="EMBL" id="CAC5361417.1"/>
    </source>
</evidence>
<dbReference type="Proteomes" id="UP000507470">
    <property type="component" value="Unassembled WGS sequence"/>
</dbReference>
<proteinExistence type="predicted"/>
<keyword evidence="2" id="KW-1185">Reference proteome</keyword>
<protein>
    <recommendedName>
        <fullName evidence="3">DDE Tnp4 domain-containing protein</fullName>
    </recommendedName>
</protein>
<sequence length="201" mass="23145">MHKERSLVKPMMIVATDGYILNVLGPYYADGHNNDASITKHAFKTNAEEINTWMHEDHVMVVDRGFRDAEEFLKKKFFKVEMPCFLSKGAKQQIVDEANVTRLVTKVAGPPLINDFGNDDIGKEMIEKAQLDNHVKTYVEEHNLLRRKTVYKEVDGATELDMFPRISLDHLRQITMGIYQIKSAKRYTDAHQEDDNYALQG</sequence>
<reference evidence="1 2" key="1">
    <citation type="submission" date="2020-06" db="EMBL/GenBank/DDBJ databases">
        <authorList>
            <person name="Li R."/>
            <person name="Bekaert M."/>
        </authorList>
    </citation>
    <scope>NUCLEOTIDE SEQUENCE [LARGE SCALE GENOMIC DNA]</scope>
    <source>
        <strain evidence="2">wild</strain>
    </source>
</reference>
<evidence type="ECO:0008006" key="3">
    <source>
        <dbReference type="Google" id="ProtNLM"/>
    </source>
</evidence>
<gene>
    <name evidence="1" type="ORF">MCOR_3568</name>
</gene>
<organism evidence="1 2">
    <name type="scientific">Mytilus coruscus</name>
    <name type="common">Sea mussel</name>
    <dbReference type="NCBI Taxonomy" id="42192"/>
    <lineage>
        <taxon>Eukaryota</taxon>
        <taxon>Metazoa</taxon>
        <taxon>Spiralia</taxon>
        <taxon>Lophotrochozoa</taxon>
        <taxon>Mollusca</taxon>
        <taxon>Bivalvia</taxon>
        <taxon>Autobranchia</taxon>
        <taxon>Pteriomorphia</taxon>
        <taxon>Mytilida</taxon>
        <taxon>Mytiloidea</taxon>
        <taxon>Mytilidae</taxon>
        <taxon>Mytilinae</taxon>
        <taxon>Mytilus</taxon>
    </lineage>
</organism>
<accession>A0A6J8A4Z4</accession>
<dbReference type="EMBL" id="CACVKT020000596">
    <property type="protein sequence ID" value="CAC5361417.1"/>
    <property type="molecule type" value="Genomic_DNA"/>
</dbReference>